<keyword evidence="2" id="KW-0812">Transmembrane</keyword>
<feature type="compositionally biased region" description="Basic and acidic residues" evidence="1">
    <location>
        <begin position="20"/>
        <end position="40"/>
    </location>
</feature>
<feature type="transmembrane region" description="Helical" evidence="2">
    <location>
        <begin position="149"/>
        <end position="172"/>
    </location>
</feature>
<name>A0AAE1MT01_9FABA</name>
<reference evidence="4" key="1">
    <citation type="submission" date="2023-10" db="EMBL/GenBank/DDBJ databases">
        <title>Chromosome-level genome of the transformable northern wattle, Acacia crassicarpa.</title>
        <authorList>
            <person name="Massaro I."/>
            <person name="Sinha N.R."/>
            <person name="Poethig S."/>
            <person name="Leichty A.R."/>
        </authorList>
    </citation>
    <scope>NUCLEOTIDE SEQUENCE</scope>
    <source>
        <strain evidence="4">Acra3RX</strain>
        <tissue evidence="4">Leaf</tissue>
    </source>
</reference>
<evidence type="ECO:0000256" key="2">
    <source>
        <dbReference type="SAM" id="Phobius"/>
    </source>
</evidence>
<feature type="region of interest" description="Disordered" evidence="1">
    <location>
        <begin position="1"/>
        <end position="40"/>
    </location>
</feature>
<dbReference type="Proteomes" id="UP001293593">
    <property type="component" value="Unassembled WGS sequence"/>
</dbReference>
<dbReference type="AlphaFoldDB" id="A0AAE1MT01"/>
<protein>
    <recommendedName>
        <fullName evidence="3">DUF6821 domain-containing protein</fullName>
    </recommendedName>
</protein>
<proteinExistence type="predicted"/>
<evidence type="ECO:0000259" key="3">
    <source>
        <dbReference type="Pfam" id="PF20705"/>
    </source>
</evidence>
<dbReference type="Pfam" id="PF20705">
    <property type="entry name" value="DUF6821"/>
    <property type="match status" value="1"/>
</dbReference>
<evidence type="ECO:0000313" key="4">
    <source>
        <dbReference type="EMBL" id="KAK4272321.1"/>
    </source>
</evidence>
<dbReference type="EMBL" id="JAWXYG010000005">
    <property type="protein sequence ID" value="KAK4272321.1"/>
    <property type="molecule type" value="Genomic_DNA"/>
</dbReference>
<feature type="compositionally biased region" description="Acidic residues" evidence="1">
    <location>
        <begin position="1"/>
        <end position="15"/>
    </location>
</feature>
<dbReference type="InterPro" id="IPR045883">
    <property type="entry name" value="At4g13530-like"/>
</dbReference>
<dbReference type="PANTHER" id="PTHR33646:SF2">
    <property type="entry name" value="F20H23.8 PROTEIN"/>
    <property type="match status" value="1"/>
</dbReference>
<sequence length="238" mass="26636">MDFPDWEFLPDDDACSDLKQNPDKRIIPQHKRNSDYKNSLDSDYILCPSPNARKITHPDWVDPVPVPLESKTANAVEVQTAKGIGKNPDEVKAEQHAAPPSQVSFETKENEFVDNTMNPVNSDDPKFEREMADSNKEEDKTSGFNLWKWSLTGVGAICTFGVTAATICVLFIGTQQKNRPHANQKNVFSIYTDDKRIKKVMEHATKWNEAISASARNGPISRAHITYGAYPDGLLSID</sequence>
<keyword evidence="2" id="KW-0472">Membrane</keyword>
<keyword evidence="5" id="KW-1185">Reference proteome</keyword>
<organism evidence="4 5">
    <name type="scientific">Acacia crassicarpa</name>
    <name type="common">northern wattle</name>
    <dbReference type="NCBI Taxonomy" id="499986"/>
    <lineage>
        <taxon>Eukaryota</taxon>
        <taxon>Viridiplantae</taxon>
        <taxon>Streptophyta</taxon>
        <taxon>Embryophyta</taxon>
        <taxon>Tracheophyta</taxon>
        <taxon>Spermatophyta</taxon>
        <taxon>Magnoliopsida</taxon>
        <taxon>eudicotyledons</taxon>
        <taxon>Gunneridae</taxon>
        <taxon>Pentapetalae</taxon>
        <taxon>rosids</taxon>
        <taxon>fabids</taxon>
        <taxon>Fabales</taxon>
        <taxon>Fabaceae</taxon>
        <taxon>Caesalpinioideae</taxon>
        <taxon>mimosoid clade</taxon>
        <taxon>Acacieae</taxon>
        <taxon>Acacia</taxon>
    </lineage>
</organism>
<evidence type="ECO:0000256" key="1">
    <source>
        <dbReference type="SAM" id="MobiDB-lite"/>
    </source>
</evidence>
<feature type="region of interest" description="Disordered" evidence="1">
    <location>
        <begin position="83"/>
        <end position="102"/>
    </location>
</feature>
<keyword evidence="2" id="KW-1133">Transmembrane helix</keyword>
<comment type="caution">
    <text evidence="4">The sequence shown here is derived from an EMBL/GenBank/DDBJ whole genome shotgun (WGS) entry which is preliminary data.</text>
</comment>
<accession>A0AAE1MT01</accession>
<dbReference type="InterPro" id="IPR049224">
    <property type="entry name" value="DUF6821"/>
</dbReference>
<evidence type="ECO:0000313" key="5">
    <source>
        <dbReference type="Proteomes" id="UP001293593"/>
    </source>
</evidence>
<gene>
    <name evidence="4" type="ORF">QN277_020894</name>
</gene>
<dbReference type="PANTHER" id="PTHR33646">
    <property type="entry name" value="GB|AAF00631.1"/>
    <property type="match status" value="1"/>
</dbReference>
<feature type="domain" description="DUF6821" evidence="3">
    <location>
        <begin position="130"/>
        <end position="234"/>
    </location>
</feature>